<evidence type="ECO:0000256" key="1">
    <source>
        <dbReference type="SAM" id="Phobius"/>
    </source>
</evidence>
<dbReference type="RefSeq" id="WP_137006160.1">
    <property type="nucleotide sequence ID" value="NZ_CP039924.1"/>
</dbReference>
<sequence length="230" mass="25832">MTRRRSEEKRWRRRAKVAFGWIFGVICVAAAAGLVYALYPRTMPQTQAIEHRLRPAELDLLRQVSGFDEIADPTLRSIALFREAGRVIEHPRCMNCHPRTDRPTQTEAMRAHTPWVTRGPDGGGAPTLRCSTCHQAENFEASGVPGNAKWRLAPIEMAWQGKTLGDICRQLLDPDRSHMTREELLHHMTQDELVGWAWHPGANRKPAPGTQEAFGSLIKAWLDTGAACPP</sequence>
<dbReference type="InterPro" id="IPR036280">
    <property type="entry name" value="Multihaem_cyt_sf"/>
</dbReference>
<proteinExistence type="predicted"/>
<keyword evidence="1" id="KW-1133">Transmembrane helix</keyword>
<dbReference type="SUPFAM" id="SSF48695">
    <property type="entry name" value="Multiheme cytochromes"/>
    <property type="match status" value="1"/>
</dbReference>
<dbReference type="Proteomes" id="UP000298649">
    <property type="component" value="Plasmid pAtCFBP7129a"/>
</dbReference>
<evidence type="ECO:0000313" key="2">
    <source>
        <dbReference type="EMBL" id="QCL97822.1"/>
    </source>
</evidence>
<name>A0A4D7Z1E8_AGRTU</name>
<feature type="transmembrane region" description="Helical" evidence="1">
    <location>
        <begin position="21"/>
        <end position="39"/>
    </location>
</feature>
<accession>A0A4D7Z1E8</accession>
<protein>
    <submittedName>
        <fullName evidence="2">Isoquinoline 1-oxidoreductase subunit</fullName>
    </submittedName>
</protein>
<gene>
    <name evidence="2" type="ORF">CFBP7129_26870</name>
</gene>
<dbReference type="AlphaFoldDB" id="A0A4D7Z1E8"/>
<reference evidence="2 3" key="1">
    <citation type="submission" date="2019-04" db="EMBL/GenBank/DDBJ databases">
        <title>Complete genome sequence of Agrobacterium tumefaciens CFBP7129.</title>
        <authorList>
            <person name="Haryono M."/>
            <person name="Lin Y.-C."/>
            <person name="Lai E.-M."/>
            <person name="Kuo C.-H."/>
        </authorList>
    </citation>
    <scope>NUCLEOTIDE SEQUENCE [LARGE SCALE GENOMIC DNA]</scope>
    <source>
        <strain evidence="2 3">CFBP7129</strain>
        <plasmid evidence="3">patcfbp7129a</plasmid>
    </source>
</reference>
<keyword evidence="1" id="KW-0472">Membrane</keyword>
<keyword evidence="2" id="KW-0614">Plasmid</keyword>
<geneLocation type="plasmid" evidence="3">
    <name>patcfbp7129a</name>
</geneLocation>
<evidence type="ECO:0000313" key="3">
    <source>
        <dbReference type="Proteomes" id="UP000298649"/>
    </source>
</evidence>
<dbReference type="EMBL" id="CP039924">
    <property type="protein sequence ID" value="QCL97822.1"/>
    <property type="molecule type" value="Genomic_DNA"/>
</dbReference>
<keyword evidence="1" id="KW-0812">Transmembrane</keyword>
<organism evidence="2 3">
    <name type="scientific">Agrobacterium tumefaciens</name>
    <dbReference type="NCBI Taxonomy" id="358"/>
    <lineage>
        <taxon>Bacteria</taxon>
        <taxon>Pseudomonadati</taxon>
        <taxon>Pseudomonadota</taxon>
        <taxon>Alphaproteobacteria</taxon>
        <taxon>Hyphomicrobiales</taxon>
        <taxon>Rhizobiaceae</taxon>
        <taxon>Rhizobium/Agrobacterium group</taxon>
        <taxon>Agrobacterium</taxon>
        <taxon>Agrobacterium tumefaciens complex</taxon>
    </lineage>
</organism>